<keyword evidence="1" id="KW-0325">Glycoprotein</keyword>
<sequence>YRLTRIAVDNAAGPHRNHTVVFLGSERGIVLKFLAKMRSGFLNDSLFLEELNVYNPE</sequence>
<accession>A0ABD0QQJ1</accession>
<feature type="non-terminal residue" evidence="4">
    <location>
        <position position="1"/>
    </location>
</feature>
<organism evidence="4 5">
    <name type="scientific">Cirrhinus mrigala</name>
    <name type="common">Mrigala</name>
    <dbReference type="NCBI Taxonomy" id="683832"/>
    <lineage>
        <taxon>Eukaryota</taxon>
        <taxon>Metazoa</taxon>
        <taxon>Chordata</taxon>
        <taxon>Craniata</taxon>
        <taxon>Vertebrata</taxon>
        <taxon>Euteleostomi</taxon>
        <taxon>Actinopterygii</taxon>
        <taxon>Neopterygii</taxon>
        <taxon>Teleostei</taxon>
        <taxon>Ostariophysi</taxon>
        <taxon>Cypriniformes</taxon>
        <taxon>Cyprinidae</taxon>
        <taxon>Labeoninae</taxon>
        <taxon>Labeonini</taxon>
        <taxon>Cirrhinus</taxon>
    </lineage>
</organism>
<reference evidence="4 5" key="1">
    <citation type="submission" date="2024-05" db="EMBL/GenBank/DDBJ databases">
        <title>Genome sequencing and assembly of Indian major carp, Cirrhinus mrigala (Hamilton, 1822).</title>
        <authorList>
            <person name="Mohindra V."/>
            <person name="Chowdhury L.M."/>
            <person name="Lal K."/>
            <person name="Jena J.K."/>
        </authorList>
    </citation>
    <scope>NUCLEOTIDE SEQUENCE [LARGE SCALE GENOMIC DNA]</scope>
    <source>
        <strain evidence="4">CM1030</strain>
        <tissue evidence="4">Blood</tissue>
    </source>
</reference>
<dbReference type="Proteomes" id="UP001529510">
    <property type="component" value="Unassembled WGS sequence"/>
</dbReference>
<evidence type="ECO:0000313" key="4">
    <source>
        <dbReference type="EMBL" id="KAL0187486.1"/>
    </source>
</evidence>
<evidence type="ECO:0000256" key="2">
    <source>
        <dbReference type="PROSITE-ProRule" id="PRU00352"/>
    </source>
</evidence>
<evidence type="ECO:0000313" key="5">
    <source>
        <dbReference type="Proteomes" id="UP001529510"/>
    </source>
</evidence>
<evidence type="ECO:0000256" key="1">
    <source>
        <dbReference type="ARBA" id="ARBA00023180"/>
    </source>
</evidence>
<gene>
    <name evidence="4" type="ORF">M9458_019156</name>
</gene>
<protein>
    <recommendedName>
        <fullName evidence="3">Sema domain-containing protein</fullName>
    </recommendedName>
</protein>
<dbReference type="SUPFAM" id="SSF101912">
    <property type="entry name" value="Sema domain"/>
    <property type="match status" value="1"/>
</dbReference>
<feature type="domain" description="Sema" evidence="3">
    <location>
        <begin position="1"/>
        <end position="57"/>
    </location>
</feature>
<dbReference type="InterPro" id="IPR036352">
    <property type="entry name" value="Semap_dom_sf"/>
</dbReference>
<dbReference type="EMBL" id="JAMKFB020000008">
    <property type="protein sequence ID" value="KAL0187486.1"/>
    <property type="molecule type" value="Genomic_DNA"/>
</dbReference>
<comment type="caution">
    <text evidence="2">Lacks conserved residue(s) required for the propagation of feature annotation.</text>
</comment>
<feature type="non-terminal residue" evidence="4">
    <location>
        <position position="57"/>
    </location>
</feature>
<dbReference type="Pfam" id="PF01403">
    <property type="entry name" value="Sema"/>
    <property type="match status" value="1"/>
</dbReference>
<dbReference type="GO" id="GO:0007399">
    <property type="term" value="P:nervous system development"/>
    <property type="evidence" value="ECO:0007669"/>
    <property type="project" value="UniProtKB-ARBA"/>
</dbReference>
<keyword evidence="5" id="KW-1185">Reference proteome</keyword>
<proteinExistence type="predicted"/>
<comment type="caution">
    <text evidence="4">The sequence shown here is derived from an EMBL/GenBank/DDBJ whole genome shotgun (WGS) entry which is preliminary data.</text>
</comment>
<dbReference type="PROSITE" id="PS51004">
    <property type="entry name" value="SEMA"/>
    <property type="match status" value="1"/>
</dbReference>
<name>A0ABD0QQJ1_CIRMR</name>
<evidence type="ECO:0000259" key="3">
    <source>
        <dbReference type="PROSITE" id="PS51004"/>
    </source>
</evidence>
<dbReference type="InterPro" id="IPR001627">
    <property type="entry name" value="Semap_dom"/>
</dbReference>
<dbReference type="InterPro" id="IPR015943">
    <property type="entry name" value="WD40/YVTN_repeat-like_dom_sf"/>
</dbReference>
<dbReference type="Gene3D" id="2.130.10.10">
    <property type="entry name" value="YVTN repeat-like/Quinoprotein amine dehydrogenase"/>
    <property type="match status" value="1"/>
</dbReference>
<dbReference type="AlphaFoldDB" id="A0ABD0QQJ1"/>